<dbReference type="InterPro" id="IPR004375">
    <property type="entry name" value="NanQ/TabA/YiaL"/>
</dbReference>
<name>A0A3N9U500_9VIBR</name>
<sequence length="188" mass="21506">MIISKFGCSDNQALFSPLVNDIFDYVTSMDLDNLAPGKYDIKHIESDEAFFLVQEYETLEESQFGAEFHQTYTDVQFLLYGEERFGWAIASDEEYRILHRTCNFDQDRDIGFIGHNNNLLDLNENIMKPGAFYVFTPRTIHMPSLAISTPTKVKKIVIKIETSLLSDSVNFKPMSTVINESPNLWAVG</sequence>
<accession>A0A3N9U500</accession>
<dbReference type="PANTHER" id="PTHR34986">
    <property type="entry name" value="EVOLVED BETA-GALACTOSIDASE SUBUNIT BETA"/>
    <property type="match status" value="1"/>
</dbReference>
<organism evidence="1 2">
    <name type="scientific">Vibrio viridaestus</name>
    <dbReference type="NCBI Taxonomy" id="2487322"/>
    <lineage>
        <taxon>Bacteria</taxon>
        <taxon>Pseudomonadati</taxon>
        <taxon>Pseudomonadota</taxon>
        <taxon>Gammaproteobacteria</taxon>
        <taxon>Vibrionales</taxon>
        <taxon>Vibrionaceae</taxon>
        <taxon>Vibrio</taxon>
    </lineage>
</organism>
<dbReference type="AlphaFoldDB" id="A0A3N9U500"/>
<comment type="caution">
    <text evidence="1">The sequence shown here is derived from an EMBL/GenBank/DDBJ whole genome shotgun (WGS) entry which is preliminary data.</text>
</comment>
<protein>
    <submittedName>
        <fullName evidence="1">DUF386 domain-containing protein</fullName>
    </submittedName>
</protein>
<evidence type="ECO:0000313" key="1">
    <source>
        <dbReference type="EMBL" id="RQW64772.1"/>
    </source>
</evidence>
<dbReference type="EMBL" id="RJVQ01000001">
    <property type="protein sequence ID" value="RQW64772.1"/>
    <property type="molecule type" value="Genomic_DNA"/>
</dbReference>
<dbReference type="Proteomes" id="UP000281112">
    <property type="component" value="Unassembled WGS sequence"/>
</dbReference>
<dbReference type="PANTHER" id="PTHR34986:SF1">
    <property type="entry name" value="PROTEIN YIAL"/>
    <property type="match status" value="1"/>
</dbReference>
<dbReference type="SUPFAM" id="SSF51197">
    <property type="entry name" value="Clavaminate synthase-like"/>
    <property type="match status" value="1"/>
</dbReference>
<reference evidence="1 2" key="1">
    <citation type="submission" date="2018-11" db="EMBL/GenBank/DDBJ databases">
        <title>Vibrio LJC006 sp. nov., isolated from seawater during the bloom of the enteromorpha.</title>
        <authorList>
            <person name="Liang J."/>
        </authorList>
    </citation>
    <scope>NUCLEOTIDE SEQUENCE [LARGE SCALE GENOMIC DNA]</scope>
    <source>
        <strain evidence="1 2">LJC006</strain>
    </source>
</reference>
<dbReference type="Gene3D" id="2.60.120.370">
    <property type="entry name" value="YhcH/YjgK/YiaL"/>
    <property type="match status" value="1"/>
</dbReference>
<keyword evidence="2" id="KW-1185">Reference proteome</keyword>
<dbReference type="Pfam" id="PF04074">
    <property type="entry name" value="DUF386"/>
    <property type="match status" value="1"/>
</dbReference>
<dbReference type="NCBIfam" id="TIGR00022">
    <property type="entry name" value="YhcH/YjgK/YiaL family protein"/>
    <property type="match status" value="1"/>
</dbReference>
<proteinExistence type="predicted"/>
<dbReference type="GO" id="GO:0005829">
    <property type="term" value="C:cytosol"/>
    <property type="evidence" value="ECO:0007669"/>
    <property type="project" value="TreeGrafter"/>
</dbReference>
<dbReference type="RefSeq" id="WP_124935422.1">
    <property type="nucleotide sequence ID" value="NZ_RJVQ01000001.1"/>
</dbReference>
<dbReference type="InterPro" id="IPR037012">
    <property type="entry name" value="NanQ/TabA/YiaL_sf"/>
</dbReference>
<gene>
    <name evidence="1" type="ORF">EES38_01620</name>
</gene>
<dbReference type="OrthoDB" id="6196468at2"/>
<evidence type="ECO:0000313" key="2">
    <source>
        <dbReference type="Proteomes" id="UP000281112"/>
    </source>
</evidence>